<dbReference type="EMBL" id="VJMH01005518">
    <property type="protein sequence ID" value="KAF0695067.1"/>
    <property type="molecule type" value="Genomic_DNA"/>
</dbReference>
<keyword evidence="3" id="KW-1185">Reference proteome</keyword>
<proteinExistence type="predicted"/>
<dbReference type="Proteomes" id="UP000332933">
    <property type="component" value="Unassembled WGS sequence"/>
</dbReference>
<reference evidence="1" key="2">
    <citation type="submission" date="2019-06" db="EMBL/GenBank/DDBJ databases">
        <title>Genomics analysis of Aphanomyces spp. identifies a new class of oomycete effector associated with host adaptation.</title>
        <authorList>
            <person name="Gaulin E."/>
        </authorList>
    </citation>
    <scope>NUCLEOTIDE SEQUENCE</scope>
    <source>
        <strain evidence="1">CBS 578.67</strain>
    </source>
</reference>
<accession>A0A485L1F8</accession>
<gene>
    <name evidence="2" type="primary">Aste57867_14090</name>
    <name evidence="1" type="ORF">As57867_014039</name>
    <name evidence="2" type="ORF">ASTE57867_14090</name>
</gene>
<dbReference type="EMBL" id="CAADRA010005539">
    <property type="protein sequence ID" value="VFT90918.1"/>
    <property type="molecule type" value="Genomic_DNA"/>
</dbReference>
<organism evidence="2 3">
    <name type="scientific">Aphanomyces stellatus</name>
    <dbReference type="NCBI Taxonomy" id="120398"/>
    <lineage>
        <taxon>Eukaryota</taxon>
        <taxon>Sar</taxon>
        <taxon>Stramenopiles</taxon>
        <taxon>Oomycota</taxon>
        <taxon>Saprolegniomycetes</taxon>
        <taxon>Saprolegniales</taxon>
        <taxon>Verrucalvaceae</taxon>
        <taxon>Aphanomyces</taxon>
    </lineage>
</organism>
<sequence>MPSTTTHTKTCAMSSSPKFERWLADAATAEQNGRPDDALAMYDQAATAMQKQYNASTNEREKRQLADAINLCSTRRCALLSTRSSVSSHIDVAQSALHAHAAATHGMQQAGGGKVMLGSAAAAAGVGLMVAGPLGCVVAAAGGAVMATQSGTPGELARATGTLMVASYDKAKDVNAEYGLTDKLKAGAAAAVDKAKALDAEYEIHEKATRLAKTGAAKASEINQKYHVTDKMAKATMSGLHSLTRVLKEGK</sequence>
<dbReference type="OrthoDB" id="7763451at2759"/>
<dbReference type="AlphaFoldDB" id="A0A485L1F8"/>
<name>A0A485L1F8_9STRA</name>
<protein>
    <submittedName>
        <fullName evidence="2">Aste57867_14090 protein</fullName>
    </submittedName>
</protein>
<evidence type="ECO:0000313" key="2">
    <source>
        <dbReference type="EMBL" id="VFT90918.1"/>
    </source>
</evidence>
<reference evidence="2 3" key="1">
    <citation type="submission" date="2019-03" db="EMBL/GenBank/DDBJ databases">
        <authorList>
            <person name="Gaulin E."/>
            <person name="Dumas B."/>
        </authorList>
    </citation>
    <scope>NUCLEOTIDE SEQUENCE [LARGE SCALE GENOMIC DNA]</scope>
    <source>
        <strain evidence="2">CBS 568.67</strain>
    </source>
</reference>
<evidence type="ECO:0000313" key="1">
    <source>
        <dbReference type="EMBL" id="KAF0695067.1"/>
    </source>
</evidence>
<evidence type="ECO:0000313" key="3">
    <source>
        <dbReference type="Proteomes" id="UP000332933"/>
    </source>
</evidence>